<dbReference type="SUPFAM" id="SSF56112">
    <property type="entry name" value="Protein kinase-like (PK-like)"/>
    <property type="match status" value="1"/>
</dbReference>
<proteinExistence type="predicted"/>
<name>A0A317WLA8_9EURO</name>
<dbReference type="RefSeq" id="XP_025467317.1">
    <property type="nucleotide sequence ID" value="XM_025614531.1"/>
</dbReference>
<evidence type="ECO:0000313" key="1">
    <source>
        <dbReference type="EMBL" id="PWY87109.1"/>
    </source>
</evidence>
<dbReference type="InterPro" id="IPR011009">
    <property type="entry name" value="Kinase-like_dom_sf"/>
</dbReference>
<evidence type="ECO:0008006" key="3">
    <source>
        <dbReference type="Google" id="ProtNLM"/>
    </source>
</evidence>
<dbReference type="PANTHER" id="PTHR21310">
    <property type="entry name" value="AMINOGLYCOSIDE PHOSPHOTRANSFERASE-RELATED-RELATED"/>
    <property type="match status" value="1"/>
</dbReference>
<sequence length="482" mass="55598">MDCHRPVVFVNTKLDHEWLLKLHEARSNGTLFRWATTLHPRSLPCSSNQPLFRQQNHDVVIDLTFSDQTIWVLRFPRPAGVSSRYVDEKVVMQVEALHLIRQRTEIPVPDVHAWGLAKDNQFGLGPYLLTSFADGIPLSEVWGEEGYNNPKILKDNIPDAQLEYMQRQMARVMLQLYAIDFERIGSLPTSITKFPSLNRPLTRKANFVLLAGDVDILAGFTTTREYLEFLHHQDWQQLELQKNSATSPEVTKSRYAGLKILQTLLGAMTDISHNEVPFKLSVMVRSQDDLTITGIVTQLFPWAPWWVLRSHPMESAAGLESHEALQQDDPFFQRLERYTRFLVEEEARTVQNGVQLSQLMASFGAMWFYPLLTNGFLDPLCLHFRQLRAQVGASWWDKEVERHKSGEEVEGWVVRNINNLEEYNTEHIVSQECEHLLQEGTISSKEYVDLMMSTIRLDPGENWHHPNLAFLDEISDRQHGTA</sequence>
<dbReference type="EMBL" id="MSFK01000014">
    <property type="protein sequence ID" value="PWY87109.1"/>
    <property type="molecule type" value="Genomic_DNA"/>
</dbReference>
<dbReference type="PANTHER" id="PTHR21310:SF37">
    <property type="entry name" value="AMINOGLYCOSIDE PHOSPHOTRANSFERASE DOMAIN-CONTAINING PROTEIN"/>
    <property type="match status" value="1"/>
</dbReference>
<dbReference type="GeneID" id="37116674"/>
<protein>
    <recommendedName>
        <fullName evidence="3">Aminoglycoside phosphotransferase domain-containing protein</fullName>
    </recommendedName>
</protein>
<evidence type="ECO:0000313" key="2">
    <source>
        <dbReference type="Proteomes" id="UP000246702"/>
    </source>
</evidence>
<dbReference type="OrthoDB" id="5412996at2759"/>
<comment type="caution">
    <text evidence="1">The sequence shown here is derived from an EMBL/GenBank/DDBJ whole genome shotgun (WGS) entry which is preliminary data.</text>
</comment>
<organism evidence="1 2">
    <name type="scientific">Aspergillus sclerotioniger CBS 115572</name>
    <dbReference type="NCBI Taxonomy" id="1450535"/>
    <lineage>
        <taxon>Eukaryota</taxon>
        <taxon>Fungi</taxon>
        <taxon>Dikarya</taxon>
        <taxon>Ascomycota</taxon>
        <taxon>Pezizomycotina</taxon>
        <taxon>Eurotiomycetes</taxon>
        <taxon>Eurotiomycetidae</taxon>
        <taxon>Eurotiales</taxon>
        <taxon>Aspergillaceae</taxon>
        <taxon>Aspergillus</taxon>
        <taxon>Aspergillus subgen. Circumdati</taxon>
    </lineage>
</organism>
<dbReference type="InterPro" id="IPR051678">
    <property type="entry name" value="AGP_Transferase"/>
</dbReference>
<dbReference type="Proteomes" id="UP000246702">
    <property type="component" value="Unassembled WGS sequence"/>
</dbReference>
<accession>A0A317WLA8</accession>
<keyword evidence="2" id="KW-1185">Reference proteome</keyword>
<dbReference type="AlphaFoldDB" id="A0A317WLA8"/>
<reference evidence="1 2" key="1">
    <citation type="submission" date="2016-12" db="EMBL/GenBank/DDBJ databases">
        <title>The genomes of Aspergillus section Nigri reveals drivers in fungal speciation.</title>
        <authorList>
            <consortium name="DOE Joint Genome Institute"/>
            <person name="Vesth T.C."/>
            <person name="Nybo J."/>
            <person name="Theobald S."/>
            <person name="Brandl J."/>
            <person name="Frisvad J.C."/>
            <person name="Nielsen K.F."/>
            <person name="Lyhne E.K."/>
            <person name="Kogle M.E."/>
            <person name="Kuo A."/>
            <person name="Riley R."/>
            <person name="Clum A."/>
            <person name="Nolan M."/>
            <person name="Lipzen A."/>
            <person name="Salamov A."/>
            <person name="Henrissat B."/>
            <person name="Wiebenga A."/>
            <person name="De Vries R.P."/>
            <person name="Grigoriev I.V."/>
            <person name="Mortensen U.H."/>
            <person name="Andersen M.R."/>
            <person name="Baker S.E."/>
        </authorList>
    </citation>
    <scope>NUCLEOTIDE SEQUENCE [LARGE SCALE GENOMIC DNA]</scope>
    <source>
        <strain evidence="1 2">CBS 115572</strain>
    </source>
</reference>
<gene>
    <name evidence="1" type="ORF">BO94DRAFT_566000</name>
</gene>